<evidence type="ECO:0000313" key="10">
    <source>
        <dbReference type="Proteomes" id="UP000199322"/>
    </source>
</evidence>
<keyword evidence="5 7" id="KW-0472">Membrane</keyword>
<dbReference type="OrthoDB" id="9798540at2"/>
<dbReference type="GO" id="GO:0055085">
    <property type="term" value="P:transmembrane transport"/>
    <property type="evidence" value="ECO:0007669"/>
    <property type="project" value="InterPro"/>
</dbReference>
<dbReference type="Pfam" id="PF00950">
    <property type="entry name" value="ABC-3"/>
    <property type="match status" value="1"/>
</dbReference>
<keyword evidence="10" id="KW-1185">Reference proteome</keyword>
<dbReference type="InterPro" id="IPR001626">
    <property type="entry name" value="ABC_TroCD"/>
</dbReference>
<feature type="transmembrane region" description="Helical" evidence="7">
    <location>
        <begin position="132"/>
        <end position="153"/>
    </location>
</feature>
<dbReference type="CDD" id="cd06550">
    <property type="entry name" value="TM_ABC_iron-siderophores_like"/>
    <property type="match status" value="1"/>
</dbReference>
<dbReference type="GO" id="GO:0043190">
    <property type="term" value="C:ATP-binding cassette (ABC) transporter complex"/>
    <property type="evidence" value="ECO:0007669"/>
    <property type="project" value="InterPro"/>
</dbReference>
<dbReference type="EMBL" id="FMYV01000003">
    <property type="protein sequence ID" value="SDC37053.1"/>
    <property type="molecule type" value="Genomic_DNA"/>
</dbReference>
<dbReference type="STRING" id="28234.SAMN04488588_0972"/>
<keyword evidence="4 7" id="KW-1133">Transmembrane helix</keyword>
<evidence type="ECO:0000313" key="8">
    <source>
        <dbReference type="EMBL" id="SDC37053.1"/>
    </source>
</evidence>
<reference evidence="9 11" key="2">
    <citation type="submission" date="2019-04" db="EMBL/GenBank/DDBJ databases">
        <title>Draft genome sequence data and analysis of a Fermenting Bacterium, Geotoga petraea strain HO-Geo1, isolated from heavy-oil petroleum reservoir in Russia.</title>
        <authorList>
            <person name="Grouzdev D.S."/>
            <person name="Semenova E.M."/>
            <person name="Sokolova D.S."/>
            <person name="Tourova T.P."/>
            <person name="Poltaraus A.B."/>
            <person name="Nazina T.N."/>
        </authorList>
    </citation>
    <scope>NUCLEOTIDE SEQUENCE [LARGE SCALE GENOMIC DNA]</scope>
    <source>
        <strain evidence="9 11">HO-Geo1</strain>
    </source>
</reference>
<dbReference type="Proteomes" id="UP000199322">
    <property type="component" value="Unassembled WGS sequence"/>
</dbReference>
<keyword evidence="3 6" id="KW-0812">Transmembrane</keyword>
<feature type="transmembrane region" description="Helical" evidence="7">
    <location>
        <begin position="219"/>
        <end position="238"/>
    </location>
</feature>
<evidence type="ECO:0000256" key="4">
    <source>
        <dbReference type="ARBA" id="ARBA00022989"/>
    </source>
</evidence>
<dbReference type="PANTHER" id="PTHR30477">
    <property type="entry name" value="ABC-TRANSPORTER METAL-BINDING PROTEIN"/>
    <property type="match status" value="1"/>
</dbReference>
<evidence type="ECO:0000256" key="7">
    <source>
        <dbReference type="SAM" id="Phobius"/>
    </source>
</evidence>
<dbReference type="AlphaFoldDB" id="A0A1G6L1H6"/>
<dbReference type="GO" id="GO:0010043">
    <property type="term" value="P:response to zinc ion"/>
    <property type="evidence" value="ECO:0007669"/>
    <property type="project" value="TreeGrafter"/>
</dbReference>
<comment type="similarity">
    <text evidence="2 6">Belongs to the ABC-3 integral membrane protein family.</text>
</comment>
<evidence type="ECO:0000256" key="6">
    <source>
        <dbReference type="RuleBase" id="RU003943"/>
    </source>
</evidence>
<accession>A0A1G6L1H6</accession>
<comment type="subcellular location">
    <subcellularLocation>
        <location evidence="6">Cell membrane</location>
        <topology evidence="6">Multi-pass membrane protein</topology>
    </subcellularLocation>
    <subcellularLocation>
        <location evidence="1">Membrane</location>
        <topology evidence="1">Multi-pass membrane protein</topology>
    </subcellularLocation>
</comment>
<gene>
    <name evidence="9" type="ORF">E4650_01015</name>
    <name evidence="8" type="ORF">SAMN04488588_0972</name>
</gene>
<dbReference type="SUPFAM" id="SSF81345">
    <property type="entry name" value="ABC transporter involved in vitamin B12 uptake, BtuC"/>
    <property type="match status" value="1"/>
</dbReference>
<dbReference type="PANTHER" id="PTHR30477:SF0">
    <property type="entry name" value="METAL TRANSPORT SYSTEM MEMBRANE PROTEIN TM_0125-RELATED"/>
    <property type="match status" value="1"/>
</dbReference>
<evidence type="ECO:0000313" key="11">
    <source>
        <dbReference type="Proteomes" id="UP000297288"/>
    </source>
</evidence>
<dbReference type="EMBL" id="SRME01000001">
    <property type="protein sequence ID" value="TGG89333.1"/>
    <property type="molecule type" value="Genomic_DNA"/>
</dbReference>
<proteinExistence type="inferred from homology"/>
<sequence>MIEILSYQFMLYALIASILSGLSCSILSNYIVLRKMEFISDGAAHTAFGGIAVAIFFGWNMNLVSIITGILFAVFIYFVGKKGKISENSLIGMLFPLSMALGVIIMNLKPGYTPEIESYLFGDILMVNLTDIITLGIILLSVIFFITIFNKELKYFSYNERMAKIYGVPTELIRFLFLIAVALVVVTSVKIIGIILVTSMLITPGVIAKLWAKSINQMVIISSIFGLLSSFLGIYFSYYLDIPSGPSIVVLLFIFFLINYFLKKLIKA</sequence>
<evidence type="ECO:0000256" key="5">
    <source>
        <dbReference type="ARBA" id="ARBA00023136"/>
    </source>
</evidence>
<organism evidence="8 10">
    <name type="scientific">Geotoga petraea</name>
    <dbReference type="NCBI Taxonomy" id="28234"/>
    <lineage>
        <taxon>Bacteria</taxon>
        <taxon>Thermotogati</taxon>
        <taxon>Thermotogota</taxon>
        <taxon>Thermotogae</taxon>
        <taxon>Petrotogales</taxon>
        <taxon>Petrotogaceae</taxon>
        <taxon>Geotoga</taxon>
    </lineage>
</organism>
<dbReference type="Proteomes" id="UP000297288">
    <property type="component" value="Unassembled WGS sequence"/>
</dbReference>
<evidence type="ECO:0000256" key="2">
    <source>
        <dbReference type="ARBA" id="ARBA00008034"/>
    </source>
</evidence>
<evidence type="ECO:0000256" key="3">
    <source>
        <dbReference type="ARBA" id="ARBA00022692"/>
    </source>
</evidence>
<dbReference type="RefSeq" id="WP_091403363.1">
    <property type="nucleotide sequence ID" value="NZ_LTDH01000003.1"/>
</dbReference>
<feature type="transmembrane region" description="Helical" evidence="7">
    <location>
        <begin position="9"/>
        <end position="31"/>
    </location>
</feature>
<dbReference type="Gene3D" id="1.10.3470.10">
    <property type="entry name" value="ABC transporter involved in vitamin B12 uptake, BtuC"/>
    <property type="match status" value="1"/>
</dbReference>
<keyword evidence="6" id="KW-0813">Transport</keyword>
<dbReference type="InterPro" id="IPR037294">
    <property type="entry name" value="ABC_BtuC-like"/>
</dbReference>
<evidence type="ECO:0000256" key="1">
    <source>
        <dbReference type="ARBA" id="ARBA00004141"/>
    </source>
</evidence>
<protein>
    <submittedName>
        <fullName evidence="9">Metal ABC transporter permease</fullName>
    </submittedName>
    <submittedName>
        <fullName evidence="8">Zinc transport system permease protein</fullName>
    </submittedName>
</protein>
<evidence type="ECO:0000313" key="9">
    <source>
        <dbReference type="EMBL" id="TGG89333.1"/>
    </source>
</evidence>
<feature type="transmembrane region" description="Helical" evidence="7">
    <location>
        <begin position="244"/>
        <end position="262"/>
    </location>
</feature>
<feature type="transmembrane region" description="Helical" evidence="7">
    <location>
        <begin position="51"/>
        <end position="78"/>
    </location>
</feature>
<feature type="transmembrane region" description="Helical" evidence="7">
    <location>
        <begin position="90"/>
        <end position="112"/>
    </location>
</feature>
<reference evidence="8 10" key="1">
    <citation type="submission" date="2016-10" db="EMBL/GenBank/DDBJ databases">
        <authorList>
            <person name="de Groot N.N."/>
        </authorList>
    </citation>
    <scope>NUCLEOTIDE SEQUENCE [LARGE SCALE GENOMIC DNA]</scope>
    <source>
        <strain evidence="8 10">WG14</strain>
    </source>
</reference>
<name>A0A1G6L1H6_9BACT</name>